<dbReference type="AlphaFoldDB" id="A0AAV3J223"/>
<dbReference type="GeneID" id="69570819"/>
<dbReference type="InterPro" id="IPR006116">
    <property type="entry name" value="NT_2-5OAS_ClassI-CCAase"/>
</dbReference>
<reference evidence="4 6" key="2">
    <citation type="submission" date="2013-03" db="EMBL/GenBank/DDBJ databases">
        <title>The Genome Sequence of Enterococcus avium ATCC_14025 (PacBio/Illumina hybrid assembly).</title>
        <authorList>
            <consortium name="The Broad Institute Genomics Platform"/>
            <consortium name="The Broad Institute Genome Sequencing Center for Infectious Disease"/>
            <person name="Earl A."/>
            <person name="Russ C."/>
            <person name="Gilmore M."/>
            <person name="Surin D."/>
            <person name="Walker B."/>
            <person name="Young S."/>
            <person name="Zeng Q."/>
            <person name="Gargeya S."/>
            <person name="Fitzgerald M."/>
            <person name="Haas B."/>
            <person name="Abouelleil A."/>
            <person name="Allen A.W."/>
            <person name="Alvarado L."/>
            <person name="Arachchi H.M."/>
            <person name="Berlin A.M."/>
            <person name="Chapman S.B."/>
            <person name="Gainer-Dewar J."/>
            <person name="Goldberg J."/>
            <person name="Griggs A."/>
            <person name="Gujja S."/>
            <person name="Hansen M."/>
            <person name="Howarth C."/>
            <person name="Imamovic A."/>
            <person name="Ireland A."/>
            <person name="Larimer J."/>
            <person name="McCowan C."/>
            <person name="Murphy C."/>
            <person name="Pearson M."/>
            <person name="Poon T.W."/>
            <person name="Priest M."/>
            <person name="Roberts A."/>
            <person name="Saif S."/>
            <person name="Shea T."/>
            <person name="Sisk P."/>
            <person name="Sykes S."/>
            <person name="Wortman J."/>
            <person name="Nusbaum C."/>
            <person name="Birren B."/>
        </authorList>
    </citation>
    <scope>NUCLEOTIDE SEQUENCE [LARGE SCALE GENOMIC DNA]</scope>
    <source>
        <strain evidence="4 6">ATCC 14025</strain>
    </source>
</reference>
<dbReference type="RefSeq" id="WP_016178417.1">
    <property type="nucleotide sequence ID" value="NZ_KE136357.1"/>
</dbReference>
<keyword evidence="1" id="KW-0051">Antiviral defense</keyword>
<dbReference type="CDD" id="cd05400">
    <property type="entry name" value="NT_2-5OAS_ClassI-CCAase"/>
    <property type="match status" value="1"/>
</dbReference>
<dbReference type="Gene3D" id="3.30.460.10">
    <property type="entry name" value="Beta Polymerase, domain 2"/>
    <property type="match status" value="1"/>
</dbReference>
<keyword evidence="2" id="KW-0175">Coiled coil</keyword>
<evidence type="ECO:0000313" key="4">
    <source>
        <dbReference type="EMBL" id="EOU23471.1"/>
    </source>
</evidence>
<dbReference type="SUPFAM" id="SSF81301">
    <property type="entry name" value="Nucleotidyltransferase"/>
    <property type="match status" value="1"/>
</dbReference>
<dbReference type="Proteomes" id="UP000014104">
    <property type="component" value="Unassembled WGS sequence"/>
</dbReference>
<evidence type="ECO:0000313" key="5">
    <source>
        <dbReference type="Proteomes" id="UP000014104"/>
    </source>
</evidence>
<comment type="caution">
    <text evidence="4">The sequence shown here is derived from an EMBL/GenBank/DDBJ whole genome shotgun (WGS) entry which is preliminary data.</text>
</comment>
<accession>A0AAV3J223</accession>
<evidence type="ECO:0000256" key="2">
    <source>
        <dbReference type="SAM" id="Coils"/>
    </source>
</evidence>
<dbReference type="EMBL" id="ASWL01000002">
    <property type="protein sequence ID" value="EOU23471.1"/>
    <property type="molecule type" value="Genomic_DNA"/>
</dbReference>
<dbReference type="EMBL" id="AHYV01000005">
    <property type="protein sequence ID" value="EOT51220.1"/>
    <property type="molecule type" value="Genomic_DNA"/>
</dbReference>
<name>A0AAV3J223_ENTAV</name>
<dbReference type="GO" id="GO:0016779">
    <property type="term" value="F:nucleotidyltransferase activity"/>
    <property type="evidence" value="ECO:0007669"/>
    <property type="project" value="InterPro"/>
</dbReference>
<evidence type="ECO:0000313" key="6">
    <source>
        <dbReference type="Proteomes" id="UP000014107"/>
    </source>
</evidence>
<evidence type="ECO:0000313" key="3">
    <source>
        <dbReference type="EMBL" id="EOT51220.1"/>
    </source>
</evidence>
<evidence type="ECO:0000256" key="1">
    <source>
        <dbReference type="ARBA" id="ARBA00023118"/>
    </source>
</evidence>
<proteinExistence type="predicted"/>
<dbReference type="InterPro" id="IPR043519">
    <property type="entry name" value="NT_sf"/>
</dbReference>
<sequence>MGNSSYFTNLLTNIELSKTTKSYVSSLQSNLRDYLKNHIEYKTKHIDTFLSGSYAKNTSIRPSLNEENQDVDIVVLTNYTRDTPPVQVLNELKSVLKNNSKYKEVKLQSKSIGIEMANYHIDVVPIVKEADHFYIGNHEKDEWNLTDPKKHISWSTEINMKNEGKYKPIVKIFKWWRKRKVVGDLKLPKGILLEKIIADNFGESKYDIENLLVMTMENIVDNYKTVYIDKKVVPSVYDPVLPKNNLFDKYTFDDFSKFIELLQQDLLFLRENHCTVEAWEKILGNSGGKSIEDVREEYSFSLKRQMDQLLNQVIEKSKQLSVEIKDYENKKKEIENREKSMQKKEDEIKYDVYLDFLQEAKYNLSDELIKGMGREYWMDMIKILESIKKKKNSSFRGYEYSYFASLYKALELKEEYYNSICLMVEDGFYLSNYDVKYIIDNTYFRKRLIDILRAKIIKGDYSDTVESYRIALKLLEENYFQKSENN</sequence>
<evidence type="ECO:0008006" key="7">
    <source>
        <dbReference type="Google" id="ProtNLM"/>
    </source>
</evidence>
<feature type="coiled-coil region" evidence="2">
    <location>
        <begin position="310"/>
        <end position="347"/>
    </location>
</feature>
<keyword evidence="5" id="KW-1185">Reference proteome</keyword>
<dbReference type="Pfam" id="PF18144">
    <property type="entry name" value="SMODS"/>
    <property type="match status" value="1"/>
</dbReference>
<protein>
    <recommendedName>
        <fullName evidence="7">Polymerase nucleotidyl transferase domain-containing protein</fullName>
    </recommendedName>
</protein>
<dbReference type="GO" id="GO:0051607">
    <property type="term" value="P:defense response to virus"/>
    <property type="evidence" value="ECO:0007669"/>
    <property type="project" value="UniProtKB-KW"/>
</dbReference>
<organism evidence="4 6">
    <name type="scientific">Enterococcus avium ATCC 14025</name>
    <dbReference type="NCBI Taxonomy" id="1140002"/>
    <lineage>
        <taxon>Bacteria</taxon>
        <taxon>Bacillati</taxon>
        <taxon>Bacillota</taxon>
        <taxon>Bacilli</taxon>
        <taxon>Lactobacillales</taxon>
        <taxon>Enterococcaceae</taxon>
        <taxon>Enterococcus</taxon>
    </lineage>
</organism>
<dbReference type="Proteomes" id="UP000014107">
    <property type="component" value="Unassembled WGS sequence"/>
</dbReference>
<reference evidence="3 5" key="1">
    <citation type="submission" date="2013-03" db="EMBL/GenBank/DDBJ databases">
        <title>The Genome Sequence of Enterococcus avium ATCC_14025 (Illumina only assembly).</title>
        <authorList>
            <consortium name="The Broad Institute Genomics Platform"/>
            <consortium name="The Broad Institute Genome Sequencing Center for Infectious Disease"/>
            <person name="Earl A."/>
            <person name="Russ C."/>
            <person name="Gilmore M."/>
            <person name="Surin D."/>
            <person name="Walker B."/>
            <person name="Young S."/>
            <person name="Zeng Q."/>
            <person name="Gargeya S."/>
            <person name="Fitzgerald M."/>
            <person name="Haas B."/>
            <person name="Abouelleil A."/>
            <person name="Allen A.W."/>
            <person name="Alvarado L."/>
            <person name="Arachchi H.M."/>
            <person name="Berlin A.M."/>
            <person name="Chapman S.B."/>
            <person name="Gainer-Dewar J."/>
            <person name="Goldberg J."/>
            <person name="Griggs A."/>
            <person name="Gujja S."/>
            <person name="Hansen M."/>
            <person name="Howarth C."/>
            <person name="Imamovic A."/>
            <person name="Ireland A."/>
            <person name="Larimer J."/>
            <person name="McCowan C."/>
            <person name="Murphy C."/>
            <person name="Pearson M."/>
            <person name="Poon T.W."/>
            <person name="Priest M."/>
            <person name="Roberts A."/>
            <person name="Saif S."/>
            <person name="Shea T."/>
            <person name="Sisk P."/>
            <person name="Sykes S."/>
            <person name="Wortman J."/>
            <person name="Nusbaum C."/>
            <person name="Birren B."/>
        </authorList>
    </citation>
    <scope>NUCLEOTIDE SEQUENCE [LARGE SCALE GENOMIC DNA]</scope>
    <source>
        <strain evidence="3 5">ATCC 14025</strain>
    </source>
</reference>
<gene>
    <name evidence="4" type="ORF">I570_01335</name>
    <name evidence="3" type="ORF">OMU_00550</name>
</gene>